<organism evidence="1 2">
    <name type="scientific">Pseudoalteromonas rubra</name>
    <dbReference type="NCBI Taxonomy" id="43658"/>
    <lineage>
        <taxon>Bacteria</taxon>
        <taxon>Pseudomonadati</taxon>
        <taxon>Pseudomonadota</taxon>
        <taxon>Gammaproteobacteria</taxon>
        <taxon>Alteromonadales</taxon>
        <taxon>Pseudoalteromonadaceae</taxon>
        <taxon>Pseudoalteromonas</taxon>
    </lineage>
</organism>
<dbReference type="PATRIC" id="fig|43658.6.peg.2455"/>
<comment type="caution">
    <text evidence="1">The sequence shown here is derived from an EMBL/GenBank/DDBJ whole genome shotgun (WGS) entry which is preliminary data.</text>
</comment>
<protein>
    <submittedName>
        <fullName evidence="1">Uncharacterized protein</fullName>
    </submittedName>
</protein>
<dbReference type="EMBL" id="LFZX01000167">
    <property type="protein sequence ID" value="KNC66277.1"/>
    <property type="molecule type" value="Genomic_DNA"/>
</dbReference>
<dbReference type="Proteomes" id="UP000036850">
    <property type="component" value="Unassembled WGS sequence"/>
</dbReference>
<name>A0A0L0EP66_9GAMM</name>
<dbReference type="AlphaFoldDB" id="A0A0L0EP66"/>
<gene>
    <name evidence="1" type="ORF">AC626_17935</name>
</gene>
<evidence type="ECO:0000313" key="2">
    <source>
        <dbReference type="Proteomes" id="UP000036850"/>
    </source>
</evidence>
<evidence type="ECO:0000313" key="1">
    <source>
        <dbReference type="EMBL" id="KNC66277.1"/>
    </source>
</evidence>
<proteinExistence type="predicted"/>
<reference evidence="2" key="1">
    <citation type="submission" date="2015-07" db="EMBL/GenBank/DDBJ databases">
        <title>Draft genome sequence of a Pseudoalteromonas rubra strain, OCN096, isolated from Kaneohe Bay, Oahu, Hawaii.</title>
        <authorList>
            <person name="Beurmann S."/>
            <person name="Ushijima B."/>
            <person name="Belcaid M."/>
            <person name="Callahan S.M."/>
            <person name="Aeby G.S."/>
        </authorList>
    </citation>
    <scope>NUCLEOTIDE SEQUENCE [LARGE SCALE GENOMIC DNA]</scope>
    <source>
        <strain evidence="2">OCN096</strain>
    </source>
</reference>
<sequence>MDLMQLPLKNPHVLGALFTICTFTASAGNITELKVDGNTVLFKTSDAKSHTVPECVTANNKAYWAIDLHTLAGQAKYSTLVTAMSAKAQVTVTSAQACLTTVAAEQVQSIAMVQPAQPKSGFAGVTPSLRGDFAKTFGLPALFAMDKQCDITFPGSRAMLWDDYRSMHGNYPDQLVQNSVIILDPVEHISYSRSQENRDSQIQLTREIYFKNGQRLLENSGNTYTYNQTPFCLDFTNASSSLFFYNLHYHRITKRGCHYTASLACVY</sequence>
<accession>A0A0L0EP66</accession>